<proteinExistence type="predicted"/>
<evidence type="ECO:0000259" key="6">
    <source>
        <dbReference type="PROSITE" id="PS51007"/>
    </source>
</evidence>
<evidence type="ECO:0000256" key="5">
    <source>
        <dbReference type="SAM" id="SignalP"/>
    </source>
</evidence>
<reference evidence="7 8" key="1">
    <citation type="submission" date="2018-08" db="EMBL/GenBank/DDBJ databases">
        <title>Genomic Encyclopedia of Type Strains, Phase IV (KMG-IV): sequencing the most valuable type-strain genomes for metagenomic binning, comparative biology and taxonomic classification.</title>
        <authorList>
            <person name="Goeker M."/>
        </authorList>
    </citation>
    <scope>NUCLEOTIDE SEQUENCE [LARGE SCALE GENOMIC DNA]</scope>
    <source>
        <strain evidence="7 8">BW863</strain>
    </source>
</reference>
<keyword evidence="3 4" id="KW-0408">Iron</keyword>
<comment type="caution">
    <text evidence="7">The sequence shown here is derived from an EMBL/GenBank/DDBJ whole genome shotgun (WGS) entry which is preliminary data.</text>
</comment>
<dbReference type="InterPro" id="IPR009056">
    <property type="entry name" value="Cyt_c-like_dom"/>
</dbReference>
<protein>
    <submittedName>
        <fullName evidence="7">Cytochrome c</fullName>
    </submittedName>
</protein>
<dbReference type="AlphaFoldDB" id="A0A3D9YTB1"/>
<dbReference type="PROSITE" id="PS51007">
    <property type="entry name" value="CYTC"/>
    <property type="match status" value="1"/>
</dbReference>
<evidence type="ECO:0000256" key="4">
    <source>
        <dbReference type="PROSITE-ProRule" id="PRU00433"/>
    </source>
</evidence>
<name>A0A3D9YTB1_9HYPH</name>
<feature type="domain" description="Cytochrome c" evidence="6">
    <location>
        <begin position="33"/>
        <end position="144"/>
    </location>
</feature>
<dbReference type="Gene3D" id="1.10.760.10">
    <property type="entry name" value="Cytochrome c-like domain"/>
    <property type="match status" value="1"/>
</dbReference>
<feature type="chain" id="PRO_5017549106" evidence="5">
    <location>
        <begin position="30"/>
        <end position="159"/>
    </location>
</feature>
<dbReference type="GO" id="GO:0046872">
    <property type="term" value="F:metal ion binding"/>
    <property type="evidence" value="ECO:0007669"/>
    <property type="project" value="UniProtKB-KW"/>
</dbReference>
<dbReference type="InterPro" id="IPR051459">
    <property type="entry name" value="Cytochrome_c-type_DH"/>
</dbReference>
<gene>
    <name evidence="7" type="ORF">DES32_1872</name>
</gene>
<dbReference type="SUPFAM" id="SSF46626">
    <property type="entry name" value="Cytochrome c"/>
    <property type="match status" value="1"/>
</dbReference>
<keyword evidence="5" id="KW-0732">Signal</keyword>
<evidence type="ECO:0000256" key="3">
    <source>
        <dbReference type="ARBA" id="ARBA00023004"/>
    </source>
</evidence>
<dbReference type="GO" id="GO:0020037">
    <property type="term" value="F:heme binding"/>
    <property type="evidence" value="ECO:0007669"/>
    <property type="project" value="InterPro"/>
</dbReference>
<sequence>MGGLRTGFWRRPLWLALMALVAAVSPARSTPSGDVARGTYLARITGCIGCHTPRTRDGVLEARLLSGGDHPIAGNLGRFFPPNITPDQATGLGAWTAADIGRAIKTGQTPDGRILSSAMPWRTQFSGLTDSDALAVAAYLKSLPPISNRVPPPLPPEKK</sequence>
<dbReference type="RefSeq" id="WP_245411258.1">
    <property type="nucleotide sequence ID" value="NZ_CP025086.1"/>
</dbReference>
<organism evidence="7 8">
    <name type="scientific">Methylovirgula ligni</name>
    <dbReference type="NCBI Taxonomy" id="569860"/>
    <lineage>
        <taxon>Bacteria</taxon>
        <taxon>Pseudomonadati</taxon>
        <taxon>Pseudomonadota</taxon>
        <taxon>Alphaproteobacteria</taxon>
        <taxon>Hyphomicrobiales</taxon>
        <taxon>Beijerinckiaceae</taxon>
        <taxon>Methylovirgula</taxon>
    </lineage>
</organism>
<evidence type="ECO:0000313" key="8">
    <source>
        <dbReference type="Proteomes" id="UP000256900"/>
    </source>
</evidence>
<keyword evidence="1 4" id="KW-0349">Heme</keyword>
<dbReference type="GO" id="GO:0009055">
    <property type="term" value="F:electron transfer activity"/>
    <property type="evidence" value="ECO:0007669"/>
    <property type="project" value="InterPro"/>
</dbReference>
<keyword evidence="8" id="KW-1185">Reference proteome</keyword>
<dbReference type="PANTHER" id="PTHR35008:SF4">
    <property type="entry name" value="BLL4482 PROTEIN"/>
    <property type="match status" value="1"/>
</dbReference>
<accession>A0A3D9YTB1</accession>
<evidence type="ECO:0000256" key="2">
    <source>
        <dbReference type="ARBA" id="ARBA00022723"/>
    </source>
</evidence>
<evidence type="ECO:0000256" key="1">
    <source>
        <dbReference type="ARBA" id="ARBA00022617"/>
    </source>
</evidence>
<dbReference type="InterPro" id="IPR036909">
    <property type="entry name" value="Cyt_c-like_dom_sf"/>
</dbReference>
<dbReference type="Proteomes" id="UP000256900">
    <property type="component" value="Unassembled WGS sequence"/>
</dbReference>
<evidence type="ECO:0000313" key="7">
    <source>
        <dbReference type="EMBL" id="REF85836.1"/>
    </source>
</evidence>
<feature type="signal peptide" evidence="5">
    <location>
        <begin position="1"/>
        <end position="29"/>
    </location>
</feature>
<keyword evidence="2 4" id="KW-0479">Metal-binding</keyword>
<dbReference type="EMBL" id="QUMO01000003">
    <property type="protein sequence ID" value="REF85836.1"/>
    <property type="molecule type" value="Genomic_DNA"/>
</dbReference>
<dbReference type="PANTHER" id="PTHR35008">
    <property type="entry name" value="BLL4482 PROTEIN-RELATED"/>
    <property type="match status" value="1"/>
</dbReference>
<dbReference type="Pfam" id="PF00034">
    <property type="entry name" value="Cytochrom_C"/>
    <property type="match status" value="1"/>
</dbReference>